<keyword evidence="1" id="KW-0812">Transmembrane</keyword>
<feature type="transmembrane region" description="Helical" evidence="1">
    <location>
        <begin position="248"/>
        <end position="271"/>
    </location>
</feature>
<feature type="transmembrane region" description="Helical" evidence="1">
    <location>
        <begin position="148"/>
        <end position="165"/>
    </location>
</feature>
<keyword evidence="3" id="KW-1185">Reference proteome</keyword>
<organism evidence="2 3">
    <name type="scientific">Pirellula staleyi (strain ATCC 27377 / DSM 6068 / ICPB 4128)</name>
    <name type="common">Pirella staleyi</name>
    <dbReference type="NCBI Taxonomy" id="530564"/>
    <lineage>
        <taxon>Bacteria</taxon>
        <taxon>Pseudomonadati</taxon>
        <taxon>Planctomycetota</taxon>
        <taxon>Planctomycetia</taxon>
        <taxon>Pirellulales</taxon>
        <taxon>Pirellulaceae</taxon>
        <taxon>Pirellula</taxon>
    </lineage>
</organism>
<feature type="transmembrane region" description="Helical" evidence="1">
    <location>
        <begin position="384"/>
        <end position="404"/>
    </location>
</feature>
<protein>
    <recommendedName>
        <fullName evidence="4">Glycosyltransferase RgtA/B/C/D-like domain-containing protein</fullName>
    </recommendedName>
</protein>
<evidence type="ECO:0000313" key="3">
    <source>
        <dbReference type="Proteomes" id="UP000001887"/>
    </source>
</evidence>
<name>D2R8F5_PIRSD</name>
<dbReference type="eggNOG" id="COG1287">
    <property type="taxonomic scope" value="Bacteria"/>
</dbReference>
<feature type="transmembrane region" description="Helical" evidence="1">
    <location>
        <begin position="121"/>
        <end position="141"/>
    </location>
</feature>
<feature type="transmembrane region" description="Helical" evidence="1">
    <location>
        <begin position="320"/>
        <end position="339"/>
    </location>
</feature>
<sequence>MATTVTRLERTTTDTAATDALPECITRDRLTSPYFPSIRQSTLAVVASLAIVFFVTSLNRLNHTDLWAHVNFGRWIVDHGALPPFDPIVAHPSATPVLQSAWLSQLLAYVTHQTLGNEGLILAHALLVTLTALVMVLAVRARDPESKLLWVVPLVVMTLNLPIVGTIRPQLFGQLGAALVLLAAAQLMAGKKHPLFWLPIVSICWANLHGSMLMGLVMLGAIALGYTLQELAKNGWNLAAAAKASGVAPLWIAALLFVAFASIGPHGPMIWPHVIFFGESSALQSISEWQRLPLKSLTCFLLVSSAVVAVAVSFKTPRPIAWYEILLLALFALATVMAIRMLAWWALVWPFAVVPHLSAIFSRSRATTPETTATDDQPVAMRTVYAMAIVFVTLLVSPPSSSLLRGAPRGEARSTVTDTPVYLADEVVRMNLQGNIAAPMDWGDYLLMRSDEKLRPLVATHVHLVSPDVWNDYQTIFRGDKNWLAVARGRDMKYLAVSKNSYPQLAREVLLADREGRGRILYHDQRLILIELPAKAAPAATAAG</sequence>
<dbReference type="OrthoDB" id="9786218at2"/>
<accession>D2R8F5</accession>
<evidence type="ECO:0000313" key="2">
    <source>
        <dbReference type="EMBL" id="ADB15772.1"/>
    </source>
</evidence>
<evidence type="ECO:0000256" key="1">
    <source>
        <dbReference type="SAM" id="Phobius"/>
    </source>
</evidence>
<feature type="transmembrane region" description="Helical" evidence="1">
    <location>
        <begin position="196"/>
        <end position="228"/>
    </location>
</feature>
<feature type="transmembrane region" description="Helical" evidence="1">
    <location>
        <begin position="171"/>
        <end position="189"/>
    </location>
</feature>
<keyword evidence="1" id="KW-0472">Membrane</keyword>
<dbReference type="Proteomes" id="UP000001887">
    <property type="component" value="Chromosome"/>
</dbReference>
<dbReference type="KEGG" id="psl:Psta_1089"/>
<dbReference type="EMBL" id="CP001848">
    <property type="protein sequence ID" value="ADB15772.1"/>
    <property type="molecule type" value="Genomic_DNA"/>
</dbReference>
<dbReference type="AlphaFoldDB" id="D2R8F5"/>
<proteinExistence type="predicted"/>
<dbReference type="STRING" id="530564.Psta_1089"/>
<gene>
    <name evidence="2" type="ordered locus">Psta_1089</name>
</gene>
<feature type="transmembrane region" description="Helical" evidence="1">
    <location>
        <begin position="292"/>
        <end position="314"/>
    </location>
</feature>
<keyword evidence="1" id="KW-1133">Transmembrane helix</keyword>
<evidence type="ECO:0008006" key="4">
    <source>
        <dbReference type="Google" id="ProtNLM"/>
    </source>
</evidence>
<reference evidence="2 3" key="1">
    <citation type="journal article" date="2009" name="Stand. Genomic Sci.">
        <title>Complete genome sequence of Pirellula staleyi type strain (ATCC 27377).</title>
        <authorList>
            <person name="Clum A."/>
            <person name="Tindall B.J."/>
            <person name="Sikorski J."/>
            <person name="Ivanova N."/>
            <person name="Mavrommatis K."/>
            <person name="Lucas S."/>
            <person name="Glavina del Rio T."/>
            <person name="Nolan M."/>
            <person name="Chen F."/>
            <person name="Tice H."/>
            <person name="Pitluck S."/>
            <person name="Cheng J.F."/>
            <person name="Chertkov O."/>
            <person name="Brettin T."/>
            <person name="Han C."/>
            <person name="Detter J.C."/>
            <person name="Kuske C."/>
            <person name="Bruce D."/>
            <person name="Goodwin L."/>
            <person name="Ovchinikova G."/>
            <person name="Pati A."/>
            <person name="Mikhailova N."/>
            <person name="Chen A."/>
            <person name="Palaniappan K."/>
            <person name="Land M."/>
            <person name="Hauser L."/>
            <person name="Chang Y.J."/>
            <person name="Jeffries C.D."/>
            <person name="Chain P."/>
            <person name="Rohde M."/>
            <person name="Goker M."/>
            <person name="Bristow J."/>
            <person name="Eisen J.A."/>
            <person name="Markowitz V."/>
            <person name="Hugenholtz P."/>
            <person name="Kyrpides N.C."/>
            <person name="Klenk H.P."/>
            <person name="Lapidus A."/>
        </authorList>
    </citation>
    <scope>NUCLEOTIDE SEQUENCE [LARGE SCALE GENOMIC DNA]</scope>
    <source>
        <strain evidence="3">ATCC 27377 / DSM 6068 / ICPB 4128</strain>
    </source>
</reference>
<dbReference type="HOGENOM" id="CLU_033063_0_0_0"/>